<evidence type="ECO:0000256" key="1">
    <source>
        <dbReference type="SAM" id="Coils"/>
    </source>
</evidence>
<accession>A0A1Y3XWL3</accession>
<dbReference type="EMBL" id="NFIE01000001">
    <property type="protein sequence ID" value="OUN89902.1"/>
    <property type="molecule type" value="Genomic_DNA"/>
</dbReference>
<dbReference type="AlphaFoldDB" id="A0A1Y3XWL3"/>
<protein>
    <submittedName>
        <fullName evidence="2">Uncharacterized protein</fullName>
    </submittedName>
</protein>
<dbReference type="OrthoDB" id="3540923at2"/>
<keyword evidence="1" id="KW-0175">Coiled coil</keyword>
<evidence type="ECO:0000313" key="2">
    <source>
        <dbReference type="EMBL" id="OUN89902.1"/>
    </source>
</evidence>
<comment type="caution">
    <text evidence="2">The sequence shown here is derived from an EMBL/GenBank/DDBJ whole genome shotgun (WGS) entry which is preliminary data.</text>
</comment>
<organism evidence="2 3">
    <name type="scientific">[Collinsella] massiliensis</name>
    <dbReference type="NCBI Taxonomy" id="1232426"/>
    <lineage>
        <taxon>Bacteria</taxon>
        <taxon>Bacillati</taxon>
        <taxon>Actinomycetota</taxon>
        <taxon>Coriobacteriia</taxon>
        <taxon>Coriobacteriales</taxon>
        <taxon>Coriobacteriaceae</taxon>
        <taxon>Enorma</taxon>
    </lineage>
</organism>
<dbReference type="Proteomes" id="UP000195781">
    <property type="component" value="Unassembled WGS sequence"/>
</dbReference>
<keyword evidence="3" id="KW-1185">Reference proteome</keyword>
<evidence type="ECO:0000313" key="3">
    <source>
        <dbReference type="Proteomes" id="UP000195781"/>
    </source>
</evidence>
<dbReference type="RefSeq" id="WP_094334778.1">
    <property type="nucleotide sequence ID" value="NZ_NFIE01000001.1"/>
</dbReference>
<sequence length="138" mass="15296">MADFLTERNEAIRAAEAALDHLYRARDLLGSAGNWGLFDIFAGGMLTSYIKRSKMSEAQAELEASREALRALAREVRDVEHAGAFDIDTSGFLSFADMFFDNAFLDMYVQAQIGEAKRQVDGAIGQVEALRDRLTRLG</sequence>
<feature type="coiled-coil region" evidence="1">
    <location>
        <begin position="55"/>
        <end position="82"/>
    </location>
</feature>
<gene>
    <name evidence="2" type="ORF">B5G02_00680</name>
</gene>
<reference evidence="3" key="1">
    <citation type="submission" date="2017-04" db="EMBL/GenBank/DDBJ databases">
        <title>Function of individual gut microbiota members based on whole genome sequencing of pure cultures obtained from chicken caecum.</title>
        <authorList>
            <person name="Medvecky M."/>
            <person name="Cejkova D."/>
            <person name="Polansky O."/>
            <person name="Karasova D."/>
            <person name="Kubasova T."/>
            <person name="Cizek A."/>
            <person name="Rychlik I."/>
        </authorList>
    </citation>
    <scope>NUCLEOTIDE SEQUENCE [LARGE SCALE GENOMIC DNA]</scope>
    <source>
        <strain evidence="3">An5</strain>
    </source>
</reference>
<name>A0A1Y3XWL3_9ACTN</name>
<proteinExistence type="predicted"/>